<dbReference type="InterPro" id="IPR052623">
    <property type="entry name" value="DAAF5"/>
</dbReference>
<dbReference type="EMBL" id="JAEFCI010013354">
    <property type="protein sequence ID" value="KAG5455456.1"/>
    <property type="molecule type" value="Genomic_DNA"/>
</dbReference>
<sequence length="190" mass="20741">MAVHPSLSRRVLRVLTMLLDDPAGTLDSHKALGPHLSSLVRDVVISTGTWRVGRKAAILRLHAMQVLLRLLEPKGEEKAALATPEVIAKAGFAEALKAVVSCLEDADVETRRTSLMVVDLFLAEPMRGELTGLLKRLDDSRDELRVQTCGVFLNFFAAVGSGAIVLDDVHWDYVVKGVLIHLDDANEALQ</sequence>
<keyword evidence="2" id="KW-1185">Reference proteome</keyword>
<reference evidence="1 2" key="1">
    <citation type="journal article" name="Sci. Rep.">
        <title>Genome-scale phylogenetic analyses confirm Olpidium as the closest living zoosporic fungus to the non-flagellated, terrestrial fungi.</title>
        <authorList>
            <person name="Chang Y."/>
            <person name="Rochon D."/>
            <person name="Sekimoto S."/>
            <person name="Wang Y."/>
            <person name="Chovatia M."/>
            <person name="Sandor L."/>
            <person name="Salamov A."/>
            <person name="Grigoriev I.V."/>
            <person name="Stajich J.E."/>
            <person name="Spatafora J.W."/>
        </authorList>
    </citation>
    <scope>NUCLEOTIDE SEQUENCE [LARGE SCALE GENOMIC DNA]</scope>
    <source>
        <strain evidence="1">S191</strain>
    </source>
</reference>
<dbReference type="Proteomes" id="UP000673691">
    <property type="component" value="Unassembled WGS sequence"/>
</dbReference>
<comment type="caution">
    <text evidence="1">The sequence shown here is derived from an EMBL/GenBank/DDBJ whole genome shotgun (WGS) entry which is preliminary data.</text>
</comment>
<accession>A0A8H7ZJF0</accession>
<dbReference type="InterPro" id="IPR016024">
    <property type="entry name" value="ARM-type_fold"/>
</dbReference>
<dbReference type="PANTHER" id="PTHR16216">
    <property type="entry name" value="DYNEIN ASSEMBLY FACTOR 5, AXONEMAL"/>
    <property type="match status" value="1"/>
</dbReference>
<dbReference type="AlphaFoldDB" id="A0A8H7ZJF0"/>
<dbReference type="PANTHER" id="PTHR16216:SF2">
    <property type="entry name" value="DYNEIN AXONEMAL ASSEMBLY FACTOR 5"/>
    <property type="match status" value="1"/>
</dbReference>
<evidence type="ECO:0000313" key="1">
    <source>
        <dbReference type="EMBL" id="KAG5455456.1"/>
    </source>
</evidence>
<gene>
    <name evidence="1" type="ORF">BJ554DRAFT_5124</name>
</gene>
<dbReference type="OrthoDB" id="413572at2759"/>
<name>A0A8H7ZJF0_9FUNG</name>
<dbReference type="SUPFAM" id="SSF48371">
    <property type="entry name" value="ARM repeat"/>
    <property type="match status" value="1"/>
</dbReference>
<organism evidence="1 2">
    <name type="scientific">Olpidium bornovanus</name>
    <dbReference type="NCBI Taxonomy" id="278681"/>
    <lineage>
        <taxon>Eukaryota</taxon>
        <taxon>Fungi</taxon>
        <taxon>Fungi incertae sedis</taxon>
        <taxon>Olpidiomycota</taxon>
        <taxon>Olpidiomycotina</taxon>
        <taxon>Olpidiomycetes</taxon>
        <taxon>Olpidiales</taxon>
        <taxon>Olpidiaceae</taxon>
        <taxon>Olpidium</taxon>
    </lineage>
</organism>
<proteinExistence type="predicted"/>
<feature type="non-terminal residue" evidence="1">
    <location>
        <position position="190"/>
    </location>
</feature>
<protein>
    <submittedName>
        <fullName evidence="1">Uncharacterized protein</fullName>
    </submittedName>
</protein>
<evidence type="ECO:0000313" key="2">
    <source>
        <dbReference type="Proteomes" id="UP000673691"/>
    </source>
</evidence>